<comment type="caution">
    <text evidence="6">The sequence shown here is derived from an EMBL/GenBank/DDBJ whole genome shotgun (WGS) entry which is preliminary data.</text>
</comment>
<dbReference type="InterPro" id="IPR048284">
    <property type="entry name" value="EryCIII-like_N"/>
</dbReference>
<keyword evidence="2" id="KW-0328">Glycosyltransferase</keyword>
<comment type="similarity">
    <text evidence="1">Belongs to the glycosyltransferase 28 family.</text>
</comment>
<keyword evidence="7" id="KW-1185">Reference proteome</keyword>
<sequence length="363" mass="37929">MLPLVPLALAFRDAGHDVLFATAEDGVDAARKVGVAVQDVAPGLNVQRTFLRALLPHPLRMRRVLAGQDGTSSLGYTFAPLAERMTERTVALVDGWRPELVLHEGLAPLGALVAARLGVPSVFVDALLFDCRELFSAVTPRLGGLARRYGLDTIPEPADAVVAIPPSVVGERRGRSMRYVPATVRGDGTTSLPTSGRRPVVLVSRSTVADPRPDRMMARVVAAARGTEVDVVLVRPDRGVARGPLPANVTITGWVPFADVLPGVAGLVHHGGAGSVMSALAAGVPQVVVPGAGDRTVHARLIAARGAGLAVPAKEITTATLEQLVGDPVLRWKAQEVAAEIAAMPPPADLVEPLVALACRQPP</sequence>
<evidence type="ECO:0000259" key="4">
    <source>
        <dbReference type="Pfam" id="PF06722"/>
    </source>
</evidence>
<evidence type="ECO:0000256" key="3">
    <source>
        <dbReference type="ARBA" id="ARBA00022679"/>
    </source>
</evidence>
<dbReference type="InterPro" id="IPR002213">
    <property type="entry name" value="UDP_glucos_trans"/>
</dbReference>
<name>A0ABV3X9T1_9ACTN</name>
<protein>
    <submittedName>
        <fullName evidence="6">Glycosyltransferase</fullName>
    </submittedName>
</protein>
<evidence type="ECO:0000256" key="1">
    <source>
        <dbReference type="ARBA" id="ARBA00006962"/>
    </source>
</evidence>
<keyword evidence="3" id="KW-0808">Transferase</keyword>
<evidence type="ECO:0000313" key="6">
    <source>
        <dbReference type="EMBL" id="MEX5717302.1"/>
    </source>
</evidence>
<feature type="domain" description="Erythromycin biosynthesis protein CIII-like C-terminal" evidence="4">
    <location>
        <begin position="237"/>
        <end position="357"/>
    </location>
</feature>
<dbReference type="PANTHER" id="PTHR48050">
    <property type="entry name" value="STEROL 3-BETA-GLUCOSYLTRANSFERASE"/>
    <property type="match status" value="1"/>
</dbReference>
<accession>A0ABV3X9T1</accession>
<dbReference type="Pfam" id="PF21036">
    <property type="entry name" value="EryCIII-like_N"/>
    <property type="match status" value="1"/>
</dbReference>
<dbReference type="Gene3D" id="3.40.50.2000">
    <property type="entry name" value="Glycogen Phosphorylase B"/>
    <property type="match status" value="2"/>
</dbReference>
<dbReference type="InterPro" id="IPR050426">
    <property type="entry name" value="Glycosyltransferase_28"/>
</dbReference>
<dbReference type="PANTHER" id="PTHR48050:SF13">
    <property type="entry name" value="STEROL 3-BETA-GLUCOSYLTRANSFERASE UGT80A2"/>
    <property type="match status" value="1"/>
</dbReference>
<dbReference type="EMBL" id="JBFNXQ010000005">
    <property type="protein sequence ID" value="MEX5717302.1"/>
    <property type="molecule type" value="Genomic_DNA"/>
</dbReference>
<reference evidence="6 7" key="1">
    <citation type="submission" date="2024-06" db="EMBL/GenBank/DDBJ databases">
        <title>Draft genome sequence of Geodermatophilus badlandi, a novel member of the Geodermatophilaceae isolated from badland sedimentary rocks in the Red desert, Wyoming, USA.</title>
        <authorList>
            <person name="Ben Tekaya S."/>
            <person name="Nouioui I."/>
            <person name="Flores G.M."/>
            <person name="Shaal M.N."/>
            <person name="Bredoire F."/>
            <person name="Basile F."/>
            <person name="Van Diepen L."/>
            <person name="Ward N.L."/>
        </authorList>
    </citation>
    <scope>NUCLEOTIDE SEQUENCE [LARGE SCALE GENOMIC DNA]</scope>
    <source>
        <strain evidence="6 7">WL48A</strain>
    </source>
</reference>
<evidence type="ECO:0000256" key="2">
    <source>
        <dbReference type="ARBA" id="ARBA00022676"/>
    </source>
</evidence>
<dbReference type="SUPFAM" id="SSF53756">
    <property type="entry name" value="UDP-Glycosyltransferase/glycogen phosphorylase"/>
    <property type="match status" value="1"/>
</dbReference>
<proteinExistence type="inferred from homology"/>
<organism evidence="6 7">
    <name type="scientific">Geodermatophilus maliterrae</name>
    <dbReference type="NCBI Taxonomy" id="3162531"/>
    <lineage>
        <taxon>Bacteria</taxon>
        <taxon>Bacillati</taxon>
        <taxon>Actinomycetota</taxon>
        <taxon>Actinomycetes</taxon>
        <taxon>Geodermatophilales</taxon>
        <taxon>Geodermatophilaceae</taxon>
        <taxon>Geodermatophilus</taxon>
    </lineage>
</organism>
<evidence type="ECO:0000259" key="5">
    <source>
        <dbReference type="Pfam" id="PF21036"/>
    </source>
</evidence>
<dbReference type="RefSeq" id="WP_369203006.1">
    <property type="nucleotide sequence ID" value="NZ_JBFNXQ010000005.1"/>
</dbReference>
<dbReference type="Proteomes" id="UP001560045">
    <property type="component" value="Unassembled WGS sequence"/>
</dbReference>
<gene>
    <name evidence="6" type="ORF">ABQ292_02835</name>
</gene>
<dbReference type="InterPro" id="IPR010610">
    <property type="entry name" value="EryCIII-like_C"/>
</dbReference>
<evidence type="ECO:0000313" key="7">
    <source>
        <dbReference type="Proteomes" id="UP001560045"/>
    </source>
</evidence>
<dbReference type="CDD" id="cd03784">
    <property type="entry name" value="GT1_Gtf-like"/>
    <property type="match status" value="1"/>
</dbReference>
<dbReference type="Pfam" id="PF06722">
    <property type="entry name" value="EryCIII-like_C"/>
    <property type="match status" value="1"/>
</dbReference>
<feature type="domain" description="Erythromycin biosynthesis protein CIII-like N-terminal" evidence="5">
    <location>
        <begin position="10"/>
        <end position="123"/>
    </location>
</feature>